<dbReference type="OrthoDB" id="8420011at2"/>
<evidence type="ECO:0000313" key="2">
    <source>
        <dbReference type="Proteomes" id="UP000192273"/>
    </source>
</evidence>
<dbReference type="AlphaFoldDB" id="A0A1V0RRP3"/>
<dbReference type="Proteomes" id="UP000192273">
    <property type="component" value="Chromosome"/>
</dbReference>
<protein>
    <submittedName>
        <fullName evidence="1">Uncharacterized protein</fullName>
    </submittedName>
</protein>
<organism evidence="1 2">
    <name type="scientific">Roseovarius mucosus</name>
    <dbReference type="NCBI Taxonomy" id="215743"/>
    <lineage>
        <taxon>Bacteria</taxon>
        <taxon>Pseudomonadati</taxon>
        <taxon>Pseudomonadota</taxon>
        <taxon>Alphaproteobacteria</taxon>
        <taxon>Rhodobacterales</taxon>
        <taxon>Roseobacteraceae</taxon>
        <taxon>Roseovarius</taxon>
    </lineage>
</organism>
<name>A0A1V0RRP3_9RHOB</name>
<dbReference type="EMBL" id="CP020474">
    <property type="protein sequence ID" value="ARE84282.1"/>
    <property type="molecule type" value="Genomic_DNA"/>
</dbReference>
<sequence>MAQYFTVYCKQDIDEHLGAIHSSAELSYNWIKQHSGSPMELLRAIKFDAVGFHPLAGHALNLIEQVNQTATYIVALEGARLLFDLHPGEPGYVIAPGAYMSHPLDIMSINEGQVGAETFAAVDPRNNNKLKKDLVKLSTRTEGSRYVFFSSPRYPETKRRIELETNGIHVWSIATSLSVR</sequence>
<evidence type="ECO:0000313" key="1">
    <source>
        <dbReference type="EMBL" id="ARE84282.1"/>
    </source>
</evidence>
<accession>A0A1V0RRP3</accession>
<proteinExistence type="predicted"/>
<keyword evidence="2" id="KW-1185">Reference proteome</keyword>
<dbReference type="RefSeq" id="WP_081507674.1">
    <property type="nucleotide sequence ID" value="NZ_CP020474.1"/>
</dbReference>
<dbReference type="KEGG" id="rmm:ROSMUCSMR3_02815"/>
<gene>
    <name evidence="1" type="ORF">ROSMUCSMR3_02815</name>
</gene>
<reference evidence="1 2" key="1">
    <citation type="submission" date="2017-03" db="EMBL/GenBank/DDBJ databases">
        <title>Genome Sequence of Roseovarius mucosus strain SMR3 Isolated from a culture of the Diatom Skeletonema marinoi.</title>
        <authorList>
            <person name="Topel M."/>
            <person name="Pinder M."/>
            <person name="Johansson O.N."/>
            <person name="Kourtchenko O."/>
            <person name="Godhe A."/>
            <person name="Clarke A.K."/>
        </authorList>
    </citation>
    <scope>NUCLEOTIDE SEQUENCE [LARGE SCALE GENOMIC DNA]</scope>
    <source>
        <strain evidence="1 2">SMR3</strain>
    </source>
</reference>